<feature type="transmembrane region" description="Helical" evidence="5">
    <location>
        <begin position="81"/>
        <end position="100"/>
    </location>
</feature>
<keyword evidence="4 5" id="KW-0472">Membrane</keyword>
<dbReference type="Proteomes" id="UP000002700">
    <property type="component" value="Chromosome I"/>
</dbReference>
<feature type="transmembrane region" description="Helical" evidence="5">
    <location>
        <begin position="54"/>
        <end position="74"/>
    </location>
</feature>
<dbReference type="PANTHER" id="PTHR36917:SF1">
    <property type="entry name" value="INNER MEMBRANE-SPANNING PROTEIN YCIB"/>
    <property type="match status" value="1"/>
</dbReference>
<feature type="transmembrane region" description="Helical" evidence="5">
    <location>
        <begin position="28"/>
        <end position="48"/>
    </location>
</feature>
<dbReference type="InterPro" id="IPR006008">
    <property type="entry name" value="YciB"/>
</dbReference>
<dbReference type="Pfam" id="PF04279">
    <property type="entry name" value="IspA"/>
    <property type="match status" value="1"/>
</dbReference>
<proteinExistence type="inferred from homology"/>
<dbReference type="PANTHER" id="PTHR36917">
    <property type="entry name" value="INTRACELLULAR SEPTATION PROTEIN A-RELATED"/>
    <property type="match status" value="1"/>
</dbReference>
<sequence length="208" mass="23532">MSTGRPKSRPARRDGASLQRWRAQRPPAAASIMKFLFDLFPIILFFAAFKLWGIFTATAVAIAATLAQVAWVAFRHRKVDTMLWVSLGVIVVFGGATLVLHDEKFIQWKPTVLYWLFAVGLVAARYAFGKNLIEKMMGKQLTLPEPVWDKLNLAWAAFFAALGVTNLYVVRNFTESQWVNFKLFGTTGAIVVFVILQSLWLAKYLKEE</sequence>
<organism evidence="7 8">
    <name type="scientific">Burkholderia pseudomallei (strain 1710b)</name>
    <dbReference type="NCBI Taxonomy" id="320372"/>
    <lineage>
        <taxon>Bacteria</taxon>
        <taxon>Pseudomonadati</taxon>
        <taxon>Pseudomonadota</taxon>
        <taxon>Betaproteobacteria</taxon>
        <taxon>Burkholderiales</taxon>
        <taxon>Burkholderiaceae</taxon>
        <taxon>Burkholderia</taxon>
        <taxon>pseudomallei group</taxon>
    </lineage>
</organism>
<dbReference type="KEGG" id="bpm:BURPS1710b_2459"/>
<evidence type="ECO:0000256" key="4">
    <source>
        <dbReference type="ARBA" id="ARBA00023136"/>
    </source>
</evidence>
<dbReference type="NCBIfam" id="TIGR00997">
    <property type="entry name" value="ispZ"/>
    <property type="match status" value="1"/>
</dbReference>
<dbReference type="HAMAP" id="MF_00189">
    <property type="entry name" value="YciB"/>
    <property type="match status" value="1"/>
</dbReference>
<dbReference type="AlphaFoldDB" id="Q3JRE9"/>
<evidence type="ECO:0000256" key="3">
    <source>
        <dbReference type="ARBA" id="ARBA00022989"/>
    </source>
</evidence>
<dbReference type="HOGENOM" id="CLU_089554_2_0_4"/>
<gene>
    <name evidence="7" type="primary">ispZ</name>
    <name evidence="5" type="synonym">yciB</name>
    <name evidence="7" type="ordered locus">BURPS1710b_2459</name>
</gene>
<accession>Q3JRE9</accession>
<evidence type="ECO:0000313" key="7">
    <source>
        <dbReference type="EMBL" id="ABA50226.1"/>
    </source>
</evidence>
<evidence type="ECO:0000313" key="8">
    <source>
        <dbReference type="Proteomes" id="UP000002700"/>
    </source>
</evidence>
<comment type="similarity">
    <text evidence="5">Belongs to the YciB family.</text>
</comment>
<reference evidence="7 8" key="1">
    <citation type="submission" date="2005-09" db="EMBL/GenBank/DDBJ databases">
        <authorList>
            <person name="Woods D.E."/>
            <person name="Nierman W.C."/>
        </authorList>
    </citation>
    <scope>NUCLEOTIDE SEQUENCE [LARGE SCALE GENOMIC DNA]</scope>
    <source>
        <strain evidence="7 8">1710b</strain>
    </source>
</reference>
<keyword evidence="3 5" id="KW-1133">Transmembrane helix</keyword>
<name>Q3JRE9_BURP1</name>
<evidence type="ECO:0000256" key="1">
    <source>
        <dbReference type="ARBA" id="ARBA00022475"/>
    </source>
</evidence>
<keyword evidence="5" id="KW-0997">Cell inner membrane</keyword>
<feature type="transmembrane region" description="Helical" evidence="5">
    <location>
        <begin position="183"/>
        <end position="202"/>
    </location>
</feature>
<dbReference type="EMBL" id="CP000124">
    <property type="protein sequence ID" value="ABA50226.1"/>
    <property type="molecule type" value="Genomic_DNA"/>
</dbReference>
<comment type="function">
    <text evidence="5">Plays a role in cell envelope biogenesis, maintenance of cell envelope integrity and membrane homeostasis.</text>
</comment>
<dbReference type="NCBIfam" id="NF001325">
    <property type="entry name" value="PRK00259.1-3"/>
    <property type="match status" value="1"/>
</dbReference>
<evidence type="ECO:0000256" key="2">
    <source>
        <dbReference type="ARBA" id="ARBA00022692"/>
    </source>
</evidence>
<feature type="transmembrane region" description="Helical" evidence="5">
    <location>
        <begin position="112"/>
        <end position="133"/>
    </location>
</feature>
<feature type="transmembrane region" description="Helical" evidence="5">
    <location>
        <begin position="153"/>
        <end position="171"/>
    </location>
</feature>
<comment type="subcellular location">
    <subcellularLocation>
        <location evidence="5">Cell inner membrane</location>
        <topology evidence="5">Multi-pass membrane protein</topology>
    </subcellularLocation>
</comment>
<keyword evidence="1 5" id="KW-1003">Cell membrane</keyword>
<dbReference type="EnsemblBacteria" id="ABA50226">
    <property type="protein sequence ID" value="ABA50226"/>
    <property type="gene ID" value="BURPS1710b_2459"/>
</dbReference>
<dbReference type="GO" id="GO:0005886">
    <property type="term" value="C:plasma membrane"/>
    <property type="evidence" value="ECO:0007669"/>
    <property type="project" value="UniProtKB-SubCell"/>
</dbReference>
<evidence type="ECO:0000256" key="5">
    <source>
        <dbReference type="HAMAP-Rule" id="MF_00189"/>
    </source>
</evidence>
<feature type="compositionally biased region" description="Basic residues" evidence="6">
    <location>
        <begin position="1"/>
        <end position="10"/>
    </location>
</feature>
<protein>
    <recommendedName>
        <fullName evidence="5">Inner membrane-spanning protein YciB</fullName>
    </recommendedName>
</protein>
<keyword evidence="2 5" id="KW-0812">Transmembrane</keyword>
<feature type="region of interest" description="Disordered" evidence="6">
    <location>
        <begin position="1"/>
        <end position="22"/>
    </location>
</feature>
<evidence type="ECO:0000256" key="6">
    <source>
        <dbReference type="SAM" id="MobiDB-lite"/>
    </source>
</evidence>